<protein>
    <submittedName>
        <fullName evidence="2">Uncharacterized protein</fullName>
    </submittedName>
</protein>
<name>A0ABU7RGS7_9BACT</name>
<evidence type="ECO:0000256" key="1">
    <source>
        <dbReference type="SAM" id="Phobius"/>
    </source>
</evidence>
<reference evidence="2 3" key="1">
    <citation type="submission" date="2024-01" db="EMBL/GenBank/DDBJ databases">
        <title>Niabella digestum sp. nov., isolated from waste digestion system.</title>
        <authorList>
            <person name="Zhang L."/>
        </authorList>
    </citation>
    <scope>NUCLEOTIDE SEQUENCE [LARGE SCALE GENOMIC DNA]</scope>
    <source>
        <strain evidence="2 3">A18</strain>
    </source>
</reference>
<evidence type="ECO:0000313" key="2">
    <source>
        <dbReference type="EMBL" id="MEE6187208.1"/>
    </source>
</evidence>
<feature type="transmembrane region" description="Helical" evidence="1">
    <location>
        <begin position="7"/>
        <end position="30"/>
    </location>
</feature>
<dbReference type="Proteomes" id="UP001357452">
    <property type="component" value="Unassembled WGS sequence"/>
</dbReference>
<keyword evidence="1" id="KW-0812">Transmembrane</keyword>
<evidence type="ECO:0000313" key="3">
    <source>
        <dbReference type="Proteomes" id="UP001357452"/>
    </source>
</evidence>
<dbReference type="RefSeq" id="WP_330974618.1">
    <property type="nucleotide sequence ID" value="NZ_JAZGLY010000004.1"/>
</dbReference>
<proteinExistence type="predicted"/>
<keyword evidence="1" id="KW-1133">Transmembrane helix</keyword>
<comment type="caution">
    <text evidence="2">The sequence shown here is derived from an EMBL/GenBank/DDBJ whole genome shotgun (WGS) entry which is preliminary data.</text>
</comment>
<dbReference type="EMBL" id="JAZGLY010000004">
    <property type="protein sequence ID" value="MEE6187208.1"/>
    <property type="molecule type" value="Genomic_DNA"/>
</dbReference>
<accession>A0ABU7RGS7</accession>
<keyword evidence="1" id="KW-0472">Membrane</keyword>
<gene>
    <name evidence="2" type="ORF">V2H41_07980</name>
</gene>
<keyword evidence="3" id="KW-1185">Reference proteome</keyword>
<organism evidence="2 3">
    <name type="scientific">Niabella digestorum</name>
    <dbReference type="NCBI Taxonomy" id="3117701"/>
    <lineage>
        <taxon>Bacteria</taxon>
        <taxon>Pseudomonadati</taxon>
        <taxon>Bacteroidota</taxon>
        <taxon>Chitinophagia</taxon>
        <taxon>Chitinophagales</taxon>
        <taxon>Chitinophagaceae</taxon>
        <taxon>Niabella</taxon>
    </lineage>
</organism>
<sequence>MKYLYKIATVFVMVIMLISVMRNTVLYAVYEYNKAFFIDLFCVNKNRPQLQCNGHCKLAQMQREETEQKASEMLKQLQFETVVFCSVRIVSIETQLPFDKKYNYSLYRSPLYSFLYTTAVVKPPESSLSIQA</sequence>